<keyword evidence="3" id="KW-1185">Reference proteome</keyword>
<protein>
    <submittedName>
        <fullName evidence="2">Uncharacterized protein</fullName>
    </submittedName>
</protein>
<name>A0AAW1JYT7_POPJA</name>
<gene>
    <name evidence="2" type="ORF">QE152_g25790</name>
</gene>
<feature type="compositionally biased region" description="Basic and acidic residues" evidence="1">
    <location>
        <begin position="129"/>
        <end position="139"/>
    </location>
</feature>
<reference evidence="2 3" key="1">
    <citation type="journal article" date="2024" name="BMC Genomics">
        <title>De novo assembly and annotation of Popillia japonica's genome with initial clues to its potential as an invasive pest.</title>
        <authorList>
            <person name="Cucini C."/>
            <person name="Boschi S."/>
            <person name="Funari R."/>
            <person name="Cardaioli E."/>
            <person name="Iannotti N."/>
            <person name="Marturano G."/>
            <person name="Paoli F."/>
            <person name="Bruttini M."/>
            <person name="Carapelli A."/>
            <person name="Frati F."/>
            <person name="Nardi F."/>
        </authorList>
    </citation>
    <scope>NUCLEOTIDE SEQUENCE [LARGE SCALE GENOMIC DNA]</scope>
    <source>
        <strain evidence="2">DMR45628</strain>
    </source>
</reference>
<feature type="compositionally biased region" description="Basic and acidic residues" evidence="1">
    <location>
        <begin position="59"/>
        <end position="74"/>
    </location>
</feature>
<evidence type="ECO:0000313" key="2">
    <source>
        <dbReference type="EMBL" id="KAK9710823.1"/>
    </source>
</evidence>
<dbReference type="Proteomes" id="UP001458880">
    <property type="component" value="Unassembled WGS sequence"/>
</dbReference>
<sequence>MLTDVEHAVRNTTSFGFMDMETCIWCYQPLPKPPKKHLTQGKNYQNLVPSCTPTEDILSDPKRKNRDGDGDRTVPHGNRPEAQPLAEDDETDDVNLRDMNAIEGEKENERTNTIETPNAENAADPDQDQPIHAKNGRED</sequence>
<evidence type="ECO:0000313" key="3">
    <source>
        <dbReference type="Proteomes" id="UP001458880"/>
    </source>
</evidence>
<dbReference type="EMBL" id="JASPKY010000288">
    <property type="protein sequence ID" value="KAK9710823.1"/>
    <property type="molecule type" value="Genomic_DNA"/>
</dbReference>
<dbReference type="AlphaFoldDB" id="A0AAW1JYT7"/>
<accession>A0AAW1JYT7</accession>
<organism evidence="2 3">
    <name type="scientific">Popillia japonica</name>
    <name type="common">Japanese beetle</name>
    <dbReference type="NCBI Taxonomy" id="7064"/>
    <lineage>
        <taxon>Eukaryota</taxon>
        <taxon>Metazoa</taxon>
        <taxon>Ecdysozoa</taxon>
        <taxon>Arthropoda</taxon>
        <taxon>Hexapoda</taxon>
        <taxon>Insecta</taxon>
        <taxon>Pterygota</taxon>
        <taxon>Neoptera</taxon>
        <taxon>Endopterygota</taxon>
        <taxon>Coleoptera</taxon>
        <taxon>Polyphaga</taxon>
        <taxon>Scarabaeiformia</taxon>
        <taxon>Scarabaeidae</taxon>
        <taxon>Rutelinae</taxon>
        <taxon>Popillia</taxon>
    </lineage>
</organism>
<feature type="compositionally biased region" description="Basic and acidic residues" evidence="1">
    <location>
        <begin position="103"/>
        <end position="112"/>
    </location>
</feature>
<comment type="caution">
    <text evidence="2">The sequence shown here is derived from an EMBL/GenBank/DDBJ whole genome shotgun (WGS) entry which is preliminary data.</text>
</comment>
<evidence type="ECO:0000256" key="1">
    <source>
        <dbReference type="SAM" id="MobiDB-lite"/>
    </source>
</evidence>
<proteinExistence type="predicted"/>
<feature type="region of interest" description="Disordered" evidence="1">
    <location>
        <begin position="34"/>
        <end position="139"/>
    </location>
</feature>
<feature type="compositionally biased region" description="Polar residues" evidence="1">
    <location>
        <begin position="40"/>
        <end position="53"/>
    </location>
</feature>